<feature type="compositionally biased region" description="Low complexity" evidence="1">
    <location>
        <begin position="494"/>
        <end position="514"/>
    </location>
</feature>
<feature type="compositionally biased region" description="Low complexity" evidence="1">
    <location>
        <begin position="632"/>
        <end position="656"/>
    </location>
</feature>
<dbReference type="PANTHER" id="PTHR31987">
    <property type="entry name" value="GLUTAMINASE A-RELATED"/>
    <property type="match status" value="1"/>
</dbReference>
<evidence type="ECO:0000256" key="1">
    <source>
        <dbReference type="SAM" id="MobiDB-lite"/>
    </source>
</evidence>
<proteinExistence type="predicted"/>
<feature type="compositionally biased region" description="Low complexity" evidence="1">
    <location>
        <begin position="736"/>
        <end position="746"/>
    </location>
</feature>
<protein>
    <submittedName>
        <fullName evidence="3">BY PROTMAP: gi|647403498|emb|CDR49612.1| RHTO0S28e01662g1_1 [Rhodosporidium toruloides]</fullName>
    </submittedName>
</protein>
<feature type="region of interest" description="Disordered" evidence="1">
    <location>
        <begin position="469"/>
        <end position="757"/>
    </location>
</feature>
<reference evidence="3 4" key="1">
    <citation type="submission" date="2015-07" db="EMBL/GenBank/DDBJ databases">
        <authorList>
            <person name="Cajimat M.N.B."/>
            <person name="Milazzo M.L."/>
            <person name="Fulhorst C.F."/>
        </authorList>
    </citation>
    <scope>NUCLEOTIDE SEQUENCE [LARGE SCALE GENOMIC DNA]</scope>
    <source>
        <strain evidence="3">Single colony</strain>
    </source>
</reference>
<dbReference type="Pfam" id="PF10360">
    <property type="entry name" value="DUF2433"/>
    <property type="match status" value="1"/>
</dbReference>
<dbReference type="OMA" id="SHKSFRE"/>
<dbReference type="PANTHER" id="PTHR31987:SF11">
    <property type="entry name" value="DUF2433 DOMAIN-CONTAINING PROTEIN"/>
    <property type="match status" value="1"/>
</dbReference>
<feature type="compositionally biased region" description="Low complexity" evidence="1">
    <location>
        <begin position="469"/>
        <end position="485"/>
    </location>
</feature>
<feature type="compositionally biased region" description="Gly residues" evidence="1">
    <location>
        <begin position="747"/>
        <end position="757"/>
    </location>
</feature>
<organism evidence="3 4">
    <name type="scientific">Rhodotorula toruloides</name>
    <name type="common">Yeast</name>
    <name type="synonym">Rhodosporidium toruloides</name>
    <dbReference type="NCBI Taxonomy" id="5286"/>
    <lineage>
        <taxon>Eukaryota</taxon>
        <taxon>Fungi</taxon>
        <taxon>Dikarya</taxon>
        <taxon>Basidiomycota</taxon>
        <taxon>Pucciniomycotina</taxon>
        <taxon>Microbotryomycetes</taxon>
        <taxon>Sporidiobolales</taxon>
        <taxon>Sporidiobolaceae</taxon>
        <taxon>Rhodotorula</taxon>
    </lineage>
</organism>
<dbReference type="AlphaFoldDB" id="A0A0K3CD26"/>
<feature type="compositionally biased region" description="Low complexity" evidence="1">
    <location>
        <begin position="601"/>
        <end position="622"/>
    </location>
</feature>
<feature type="region of interest" description="Disordered" evidence="1">
    <location>
        <begin position="200"/>
        <end position="229"/>
    </location>
</feature>
<name>A0A0K3CD26_RHOTO</name>
<feature type="compositionally biased region" description="Gly residues" evidence="1">
    <location>
        <begin position="546"/>
        <end position="565"/>
    </location>
</feature>
<feature type="compositionally biased region" description="Low complexity" evidence="1">
    <location>
        <begin position="205"/>
        <end position="223"/>
    </location>
</feature>
<sequence>MQPASAVQQPAQQAAAAPSKQVQVDSMTSRVDVINTEAGRILCVADVRGAISTLNTLAAEHSAVAIIHSGDFGFYGELQNVEIGISSPLTLLSRAEPSSLASISDRTLKHLVQYSSLISPAFRSQLLSPSTSPSQMRELLANPPKTAFPNASPSESPAFGLSEFPKLLSGELKLNVPVYTVWGACEDVAILEKIRLAPPSAQSIPSDPSTLAPAPPSTATRPSFGTLPTTPPSYSITNLTVLDEATTRVLLIGGVRLRLFGLGGAVVPHKLFDNGTGTATIAGGQGTMWTTVLQIGELVDTAQKVYDPSETRILITHASPGREGLISQLALVLKADLTISAGLHFRYGVSYNEFSVQYDPDAFRNKLEASHKSFREIWDNVKGQVESVVDDNQRSLLQNALAVANRIPTSNPPGSGGAAIEETAWKNCWHWNLPDAAYGSLVLDVREGRIGSEMKSQGFNFAYRQNTPRPAAAASPVPANAAPSSNTRPNLPHAPVATANATPAAAPVPTASAAFSQQRPFGPGANGPIGRPTPLGNHPHQRGPSGPRGGGRGGGGFTVPGGWGHAGATPVAGSVVAPSPGPVKDDAKAGSAQAKQDEAKPAAPAAAQTPAQPAQQQQQRQPSGRGPRNGGAPHQPQQQQQQSTTPAPAANAETPASNKADKTDATAVAVASADEAAATESSGAEGAPSTPGEGGRGRGRGRGGRGGRGRSNGEWRGRGGRGKSGSMSGAEGGAEGKSPAPAATPASGGGGGESGSA</sequence>
<dbReference type="STRING" id="5286.A0A0K3CD26"/>
<dbReference type="InterPro" id="IPR052743">
    <property type="entry name" value="Glutaminase_GtaA"/>
</dbReference>
<accession>A0A0K3CD26</accession>
<feature type="compositionally biased region" description="Low complexity" evidence="1">
    <location>
        <begin position="665"/>
        <end position="687"/>
    </location>
</feature>
<dbReference type="EMBL" id="CWKI01000005">
    <property type="protein sequence ID" value="CTR06793.1"/>
    <property type="molecule type" value="Genomic_DNA"/>
</dbReference>
<evidence type="ECO:0000313" key="4">
    <source>
        <dbReference type="Proteomes" id="UP000199069"/>
    </source>
</evidence>
<gene>
    <name evidence="3" type="primary">FGENESH: predicted gene_5.199</name>
    <name evidence="3" type="ORF">BN2166_0026540</name>
</gene>
<dbReference type="InterPro" id="IPR018829">
    <property type="entry name" value="DUF2433"/>
</dbReference>
<evidence type="ECO:0000313" key="3">
    <source>
        <dbReference type="EMBL" id="CTR06793.1"/>
    </source>
</evidence>
<evidence type="ECO:0000259" key="2">
    <source>
        <dbReference type="Pfam" id="PF10360"/>
    </source>
</evidence>
<feature type="region of interest" description="Disordered" evidence="1">
    <location>
        <begin position="1"/>
        <end position="20"/>
    </location>
</feature>
<feature type="domain" description="DUF2433" evidence="2">
    <location>
        <begin position="347"/>
        <end position="464"/>
    </location>
</feature>
<dbReference type="Proteomes" id="UP000199069">
    <property type="component" value="Unassembled WGS sequence"/>
</dbReference>
<feature type="compositionally biased region" description="Basic residues" evidence="1">
    <location>
        <begin position="697"/>
        <end position="708"/>
    </location>
</feature>
<keyword evidence="4" id="KW-1185">Reference proteome</keyword>